<organism evidence="1">
    <name type="scientific">Synechococcus elongatus (strain ATCC 33912 / PCC 7942 / FACHB-805)</name>
    <name type="common">Anacystis nidulans R2</name>
    <dbReference type="NCBI Taxonomy" id="1140"/>
    <lineage>
        <taxon>Bacteria</taxon>
        <taxon>Bacillati</taxon>
        <taxon>Cyanobacteriota</taxon>
        <taxon>Cyanophyceae</taxon>
        <taxon>Synechococcales</taxon>
        <taxon>Synechococcaceae</taxon>
        <taxon>Synechococcus</taxon>
    </lineage>
</organism>
<sequence length="87" mass="9423">MVIGMVKDKDISAVLALLPANANYYFCQPNLERALPVEELKQQASQYQLRGEAFTSGSDALQTAQSAANEKDLIFIGGSTFVVAEII</sequence>
<proteinExistence type="predicted"/>
<dbReference type="SUPFAM" id="SSF53244">
    <property type="entry name" value="MurD-like peptide ligases, peptide-binding domain"/>
    <property type="match status" value="1"/>
</dbReference>
<accession>Q55319</accession>
<dbReference type="InterPro" id="IPR036615">
    <property type="entry name" value="Mur_ligase_C_dom_sf"/>
</dbReference>
<reference evidence="1" key="1">
    <citation type="journal article" date="1995" name="Microbiology">
        <title>The cyanobacterium Synechococcus sp. strain PCC7942 contains a second alkaline phosphatase encoded by phoV.</title>
        <authorList>
            <person name="Wagner K.U."/>
            <person name="Masepohl B."/>
            <person name="Pistorius E.K."/>
        </authorList>
    </citation>
    <scope>NUCLEOTIDE SEQUENCE</scope>
</reference>
<dbReference type="Gene3D" id="3.90.190.20">
    <property type="entry name" value="Mur ligase, C-terminal domain"/>
    <property type="match status" value="1"/>
</dbReference>
<protein>
    <submittedName>
        <fullName evidence="1">ORF1 protein</fullName>
    </submittedName>
</protein>
<gene>
    <name evidence="1" type="primary">ORF1</name>
</gene>
<evidence type="ECO:0000313" key="1">
    <source>
        <dbReference type="EMBL" id="CAA88738.1"/>
    </source>
</evidence>
<name>Q55319_SYNE7</name>
<dbReference type="GO" id="GO:0016881">
    <property type="term" value="F:acid-amino acid ligase activity"/>
    <property type="evidence" value="ECO:0007669"/>
    <property type="project" value="InterPro"/>
</dbReference>
<reference evidence="1" key="2">
    <citation type="submission" date="1995-03" db="EMBL/GenBank/DDBJ databases">
        <authorList>
            <person name="Wagner K."/>
        </authorList>
    </citation>
    <scope>NUCLEOTIDE SEQUENCE</scope>
</reference>
<dbReference type="AlphaFoldDB" id="Q55319"/>
<dbReference type="EMBL" id="Z48801">
    <property type="protein sequence ID" value="CAA88738.1"/>
    <property type="molecule type" value="Genomic_DNA"/>
</dbReference>